<keyword evidence="3" id="KW-1185">Reference proteome</keyword>
<evidence type="ECO:0000259" key="1">
    <source>
        <dbReference type="Pfam" id="PF06985"/>
    </source>
</evidence>
<evidence type="ECO:0000313" key="3">
    <source>
        <dbReference type="Proteomes" id="UP001305647"/>
    </source>
</evidence>
<dbReference type="PANTHER" id="PTHR33112">
    <property type="entry name" value="DOMAIN PROTEIN, PUTATIVE-RELATED"/>
    <property type="match status" value="1"/>
</dbReference>
<protein>
    <submittedName>
        <fullName evidence="2">HET-domain-containing protein</fullName>
    </submittedName>
</protein>
<reference evidence="2" key="2">
    <citation type="submission" date="2023-05" db="EMBL/GenBank/DDBJ databases">
        <authorList>
            <consortium name="Lawrence Berkeley National Laboratory"/>
            <person name="Steindorff A."/>
            <person name="Hensen N."/>
            <person name="Bonometti L."/>
            <person name="Westerberg I."/>
            <person name="Brannstrom I.O."/>
            <person name="Guillou S."/>
            <person name="Cros-Aarteil S."/>
            <person name="Calhoun S."/>
            <person name="Haridas S."/>
            <person name="Kuo A."/>
            <person name="Mondo S."/>
            <person name="Pangilinan J."/>
            <person name="Riley R."/>
            <person name="Labutti K."/>
            <person name="Andreopoulos B."/>
            <person name="Lipzen A."/>
            <person name="Chen C."/>
            <person name="Yanf M."/>
            <person name="Daum C."/>
            <person name="Ng V."/>
            <person name="Clum A."/>
            <person name="Ohm R."/>
            <person name="Martin F."/>
            <person name="Silar P."/>
            <person name="Natvig D."/>
            <person name="Lalanne C."/>
            <person name="Gautier V."/>
            <person name="Ament-Velasquez S.L."/>
            <person name="Kruys A."/>
            <person name="Hutchinson M.I."/>
            <person name="Powell A.J."/>
            <person name="Barry K."/>
            <person name="Miller A.N."/>
            <person name="Grigoriev I.V."/>
            <person name="Debuchy R."/>
            <person name="Gladieux P."/>
            <person name="Thoren M.H."/>
            <person name="Johannesson H."/>
        </authorList>
    </citation>
    <scope>NUCLEOTIDE SEQUENCE</scope>
    <source>
        <strain evidence="2">CBS 757.83</strain>
    </source>
</reference>
<dbReference type="PANTHER" id="PTHR33112:SF16">
    <property type="entry name" value="HETEROKARYON INCOMPATIBILITY DOMAIN-CONTAINING PROTEIN"/>
    <property type="match status" value="1"/>
</dbReference>
<accession>A0AAN6PTF0</accession>
<reference evidence="2" key="1">
    <citation type="journal article" date="2023" name="Mol. Phylogenet. Evol.">
        <title>Genome-scale phylogeny and comparative genomics of the fungal order Sordariales.</title>
        <authorList>
            <person name="Hensen N."/>
            <person name="Bonometti L."/>
            <person name="Westerberg I."/>
            <person name="Brannstrom I.O."/>
            <person name="Guillou S."/>
            <person name="Cros-Aarteil S."/>
            <person name="Calhoun S."/>
            <person name="Haridas S."/>
            <person name="Kuo A."/>
            <person name="Mondo S."/>
            <person name="Pangilinan J."/>
            <person name="Riley R."/>
            <person name="LaButti K."/>
            <person name="Andreopoulos B."/>
            <person name="Lipzen A."/>
            <person name="Chen C."/>
            <person name="Yan M."/>
            <person name="Daum C."/>
            <person name="Ng V."/>
            <person name="Clum A."/>
            <person name="Steindorff A."/>
            <person name="Ohm R.A."/>
            <person name="Martin F."/>
            <person name="Silar P."/>
            <person name="Natvig D.O."/>
            <person name="Lalanne C."/>
            <person name="Gautier V."/>
            <person name="Ament-Velasquez S.L."/>
            <person name="Kruys A."/>
            <person name="Hutchinson M.I."/>
            <person name="Powell A.J."/>
            <person name="Barry K."/>
            <person name="Miller A.N."/>
            <person name="Grigoriev I.V."/>
            <person name="Debuchy R."/>
            <person name="Gladieux P."/>
            <person name="Hiltunen Thoren M."/>
            <person name="Johannesson H."/>
        </authorList>
    </citation>
    <scope>NUCLEOTIDE SEQUENCE</scope>
    <source>
        <strain evidence="2">CBS 757.83</strain>
    </source>
</reference>
<organism evidence="2 3">
    <name type="scientific">Parathielavia hyrcaniae</name>
    <dbReference type="NCBI Taxonomy" id="113614"/>
    <lineage>
        <taxon>Eukaryota</taxon>
        <taxon>Fungi</taxon>
        <taxon>Dikarya</taxon>
        <taxon>Ascomycota</taxon>
        <taxon>Pezizomycotina</taxon>
        <taxon>Sordariomycetes</taxon>
        <taxon>Sordariomycetidae</taxon>
        <taxon>Sordariales</taxon>
        <taxon>Chaetomiaceae</taxon>
        <taxon>Parathielavia</taxon>
    </lineage>
</organism>
<proteinExistence type="predicted"/>
<gene>
    <name evidence="2" type="ORF">N658DRAFT_500237</name>
</gene>
<sequence>MAICSLCRSIPLPRLPELFWSSRELAPLDDIQRFYLDTTRSPADEVPGFPHHPNFDALSASAAGCNLCGLISESVCRFVDAYQKAHPARAPYLRDGDDPKDGLPLWLTRRLDGGEGFLVFVHSQSEACAYLVSGIGFCVEDDSPAGSIFCGRPVDEEPGTKRTLDQAVAWVEDCSETHAHCDRPEETLLPSRVLDLGCASRSDNVNLWEADGHRGYYAALSHCWGQSGHFTTTRASMEARKRGIRMDELPKTFRDAVVIARRLSICYLWIDSLCICQDDPEDWERESAKMAAVYRNAHLTIAANAAVNNAAGCFVRRPGRRHVPFDFVADNGKRIHLLAFGIPLEQAVSTERRVRMDKEPLSRRAWALQERMMARRILHCSTDQMYYECNEEFRSEDGFRAPGRANNGFPVGGWGSRHTEEHSRWSGTVGEYTRRQLTVATDKLPAISGMARMCAARIGAEYVAGLWSNALIEGLGWMGLGTQEGVHNNVPTLPRHYIAPSWSWASYTGIAAIELTGPDVSTVLDYHTSPAGSDPFGRLTDGWVRIRGPLIPLSIVDIPDDVSRPGRTSMRLRTPWGAPAGECPSFDDIYGCRPQVMSLVQSVQSLMPLFALVLSQSRVNADFYKALIVAADEGARPAMRRLGSMGLKRDMLGEAVDNPDTFTTLMLV</sequence>
<comment type="caution">
    <text evidence="2">The sequence shown here is derived from an EMBL/GenBank/DDBJ whole genome shotgun (WGS) entry which is preliminary data.</text>
</comment>
<dbReference type="AlphaFoldDB" id="A0AAN6PTF0"/>
<dbReference type="Pfam" id="PF06985">
    <property type="entry name" value="HET"/>
    <property type="match status" value="1"/>
</dbReference>
<evidence type="ECO:0000313" key="2">
    <source>
        <dbReference type="EMBL" id="KAK4097629.1"/>
    </source>
</evidence>
<feature type="domain" description="Heterokaryon incompatibility" evidence="1">
    <location>
        <begin position="217"/>
        <end position="370"/>
    </location>
</feature>
<dbReference type="InterPro" id="IPR010730">
    <property type="entry name" value="HET"/>
</dbReference>
<dbReference type="Proteomes" id="UP001305647">
    <property type="component" value="Unassembled WGS sequence"/>
</dbReference>
<name>A0AAN6PTF0_9PEZI</name>
<dbReference type="EMBL" id="MU863671">
    <property type="protein sequence ID" value="KAK4097629.1"/>
    <property type="molecule type" value="Genomic_DNA"/>
</dbReference>